<accession>A0ABR8W0P3</accession>
<feature type="signal peptide" evidence="1">
    <location>
        <begin position="1"/>
        <end position="20"/>
    </location>
</feature>
<reference evidence="2 3" key="1">
    <citation type="submission" date="2020-08" db="EMBL/GenBank/DDBJ databases">
        <title>A Genomic Blueprint of the Chicken Gut Microbiome.</title>
        <authorList>
            <person name="Gilroy R."/>
            <person name="Ravi A."/>
            <person name="Getino M."/>
            <person name="Pursley I."/>
            <person name="Horton D.L."/>
            <person name="Alikhan N.-F."/>
            <person name="Baker D."/>
            <person name="Gharbi K."/>
            <person name="Hall N."/>
            <person name="Watson M."/>
            <person name="Adriaenssens E.M."/>
            <person name="Foster-Nyarko E."/>
            <person name="Jarju S."/>
            <person name="Secka A."/>
            <person name="Antonio M."/>
            <person name="Oren A."/>
            <person name="Chaudhuri R."/>
            <person name="La Ragione R.M."/>
            <person name="Hildebrand F."/>
            <person name="Pallen M.J."/>
        </authorList>
    </citation>
    <scope>NUCLEOTIDE SEQUENCE [LARGE SCALE GENOMIC DNA]</scope>
    <source>
        <strain evidence="2 3">Sa1BUA6</strain>
    </source>
</reference>
<evidence type="ECO:0000313" key="3">
    <source>
        <dbReference type="Proteomes" id="UP000621930"/>
    </source>
</evidence>
<dbReference type="PROSITE" id="PS51257">
    <property type="entry name" value="PROKAR_LIPOPROTEIN"/>
    <property type="match status" value="1"/>
</dbReference>
<keyword evidence="1" id="KW-0732">Signal</keyword>
<sequence>MKIIYNLSLILAAVALTACAGTPETEVVNKPEMMKKCVPESAAKLARTTLSSEADIKSKTNAEVVRLVAPGQPITKDYNPGRVTVIADPKTQTILKAFCG</sequence>
<name>A0ABR8W0P3_9GAMM</name>
<evidence type="ECO:0000313" key="2">
    <source>
        <dbReference type="EMBL" id="MBD8010585.1"/>
    </source>
</evidence>
<keyword evidence="3" id="KW-1185">Reference proteome</keyword>
<feature type="chain" id="PRO_5045203802" evidence="1">
    <location>
        <begin position="21"/>
        <end position="100"/>
    </location>
</feature>
<dbReference type="Gene3D" id="3.30.10.10">
    <property type="entry name" value="Trypsin Inhibitor V, subunit A"/>
    <property type="match status" value="1"/>
</dbReference>
<dbReference type="InterPro" id="IPR021719">
    <property type="entry name" value="Prot_inh_I78"/>
</dbReference>
<dbReference type="Pfam" id="PF11720">
    <property type="entry name" value="Inhibitor_I78"/>
    <property type="match status" value="1"/>
</dbReference>
<gene>
    <name evidence="2" type="ORF">H9629_14760</name>
</gene>
<comment type="caution">
    <text evidence="2">The sequence shown here is derived from an EMBL/GenBank/DDBJ whole genome shotgun (WGS) entry which is preliminary data.</text>
</comment>
<dbReference type="Proteomes" id="UP000621930">
    <property type="component" value="Unassembled WGS sequence"/>
</dbReference>
<dbReference type="RefSeq" id="WP_064095452.1">
    <property type="nucleotide sequence ID" value="NZ_JACSPT010000030.1"/>
</dbReference>
<organism evidence="2 3">
    <name type="scientific">Acinetobacter pecorum</name>
    <dbReference type="NCBI Taxonomy" id="2762215"/>
    <lineage>
        <taxon>Bacteria</taxon>
        <taxon>Pseudomonadati</taxon>
        <taxon>Pseudomonadota</taxon>
        <taxon>Gammaproteobacteria</taxon>
        <taxon>Moraxellales</taxon>
        <taxon>Moraxellaceae</taxon>
        <taxon>Acinetobacter</taxon>
    </lineage>
</organism>
<dbReference type="EMBL" id="JACSPT010000030">
    <property type="protein sequence ID" value="MBD8010585.1"/>
    <property type="molecule type" value="Genomic_DNA"/>
</dbReference>
<evidence type="ECO:0000256" key="1">
    <source>
        <dbReference type="SAM" id="SignalP"/>
    </source>
</evidence>
<proteinExistence type="predicted"/>
<protein>
    <submittedName>
        <fullName evidence="2">Hemolysin</fullName>
    </submittedName>
</protein>